<reference evidence="8" key="1">
    <citation type="submission" date="2025-08" db="UniProtKB">
        <authorList>
            <consortium name="RefSeq"/>
        </authorList>
    </citation>
    <scope>IDENTIFICATION</scope>
    <source>
        <tissue evidence="8">Whole body</tissue>
    </source>
</reference>
<keyword evidence="5" id="KW-0378">Hydrolase</keyword>
<comment type="cofactor">
    <cofactor evidence="1">
        <name>Mg(2+)</name>
        <dbReference type="ChEBI" id="CHEBI:18420"/>
    </cofactor>
</comment>
<comment type="similarity">
    <text evidence="2">Belongs to the PPase family.</text>
</comment>
<evidence type="ECO:0000256" key="5">
    <source>
        <dbReference type="ARBA" id="ARBA00022801"/>
    </source>
</evidence>
<organism evidence="7 8">
    <name type="scientific">Polistes dominula</name>
    <name type="common">European paper wasp</name>
    <name type="synonym">Vespa dominula</name>
    <dbReference type="NCBI Taxonomy" id="743375"/>
    <lineage>
        <taxon>Eukaryota</taxon>
        <taxon>Metazoa</taxon>
        <taxon>Ecdysozoa</taxon>
        <taxon>Arthropoda</taxon>
        <taxon>Hexapoda</taxon>
        <taxon>Insecta</taxon>
        <taxon>Pterygota</taxon>
        <taxon>Neoptera</taxon>
        <taxon>Endopterygota</taxon>
        <taxon>Hymenoptera</taxon>
        <taxon>Apocrita</taxon>
        <taxon>Aculeata</taxon>
        <taxon>Vespoidea</taxon>
        <taxon>Vespidae</taxon>
        <taxon>Polistinae</taxon>
        <taxon>Polistini</taxon>
        <taxon>Polistes</taxon>
    </lineage>
</organism>
<sequence>MSGLFKMPLVTLHVLRSFSLNKLTIPLRLTATGHLLRTRKCVVYQELLRKMSYTIVERGALNTTDYRIYFKNEDGPISPFHDIPLYADEENKIFNMVVEIPRWTNAKMEISRVDPLNPIKQDTKKGKLRYVANCFPHHGYIWNYGAMPQTWENPEILDEATGCKGDNDPIDVLEIGYRIAKRGEVLQVKVLGTVALIDEGETDWKIIVIDINDPLADQMNDIGDMEKHFPGLLKATIEWFKIYKIPDGKPENQFAFNGEAKSKDFALHIIEEVNQHWQTLIKKDSSTTGISCMNTSIDESPHKITTMDAEEIIEKNPQKAEPHLVDSIVNKIFYYPLLHKL</sequence>
<name>A0ABM1I208_POLDO</name>
<keyword evidence="6" id="KW-0460">Magnesium</keyword>
<dbReference type="RefSeq" id="XP_015174245.1">
    <property type="nucleotide sequence ID" value="XM_015318759.1"/>
</dbReference>
<evidence type="ECO:0000256" key="4">
    <source>
        <dbReference type="ARBA" id="ARBA00022723"/>
    </source>
</evidence>
<keyword evidence="7" id="KW-1185">Reference proteome</keyword>
<dbReference type="InterPro" id="IPR036649">
    <property type="entry name" value="Pyrophosphatase_sf"/>
</dbReference>
<dbReference type="PROSITE" id="PS00387">
    <property type="entry name" value="PPASE"/>
    <property type="match status" value="1"/>
</dbReference>
<dbReference type="Gene3D" id="3.90.80.10">
    <property type="entry name" value="Inorganic pyrophosphatase"/>
    <property type="match status" value="1"/>
</dbReference>
<dbReference type="EC" id="3.6.1.1" evidence="3"/>
<dbReference type="Pfam" id="PF00719">
    <property type="entry name" value="Pyrophosphatase"/>
    <property type="match status" value="1"/>
</dbReference>
<dbReference type="CDD" id="cd00412">
    <property type="entry name" value="pyrophosphatase"/>
    <property type="match status" value="1"/>
</dbReference>
<dbReference type="PANTHER" id="PTHR10286">
    <property type="entry name" value="INORGANIC PYROPHOSPHATASE"/>
    <property type="match status" value="1"/>
</dbReference>
<dbReference type="InterPro" id="IPR008162">
    <property type="entry name" value="Pyrophosphatase"/>
</dbReference>
<evidence type="ECO:0000256" key="3">
    <source>
        <dbReference type="ARBA" id="ARBA00012146"/>
    </source>
</evidence>
<evidence type="ECO:0000256" key="2">
    <source>
        <dbReference type="ARBA" id="ARBA00006220"/>
    </source>
</evidence>
<evidence type="ECO:0000256" key="1">
    <source>
        <dbReference type="ARBA" id="ARBA00001946"/>
    </source>
</evidence>
<gene>
    <name evidence="8" type="primary">LOC107065249</name>
</gene>
<evidence type="ECO:0000256" key="6">
    <source>
        <dbReference type="ARBA" id="ARBA00022842"/>
    </source>
</evidence>
<accession>A0ABM1I208</accession>
<dbReference type="Proteomes" id="UP000694924">
    <property type="component" value="Unplaced"/>
</dbReference>
<dbReference type="GeneID" id="107065249"/>
<keyword evidence="4" id="KW-0479">Metal-binding</keyword>
<evidence type="ECO:0000313" key="7">
    <source>
        <dbReference type="Proteomes" id="UP000694924"/>
    </source>
</evidence>
<proteinExistence type="inferred from homology"/>
<dbReference type="SUPFAM" id="SSF50324">
    <property type="entry name" value="Inorganic pyrophosphatase"/>
    <property type="match status" value="1"/>
</dbReference>
<protein>
    <recommendedName>
        <fullName evidence="3">inorganic diphosphatase</fullName>
        <ecNumber evidence="3">3.6.1.1</ecNumber>
    </recommendedName>
</protein>
<evidence type="ECO:0000313" key="8">
    <source>
        <dbReference type="RefSeq" id="XP_015174245.1"/>
    </source>
</evidence>